<dbReference type="EMBL" id="JALJEJ010000005">
    <property type="protein sequence ID" value="MCJ8210522.1"/>
    <property type="molecule type" value="Genomic_DNA"/>
</dbReference>
<sequence>MNNRKFTGAAGFELLFALGVAAIFILPSIVMAQGTRNLDIRISNGDTVINGKNIKELDPQQRRQAQEDINRISAPRGMRVRPGLRPFENREPRDLNNLNDEVRIEKRGDEWVMAEDHGPAPLNGELHVRRIGPGNNQIIIRRKGDVLVDSAVAMDSGVKTDSVRVYSFQETIQPPRPHGDDFFSVPEHREMFSDRLRGGRMGGFARRNSQNFTFENTDGSGITTRISYRVNEVAGQRLKRVAGVEKAELNITDLKLVPDFTSGKTTLMFALPAKGAATVAMTDSEGKPLWEEKAAGASFNKTFALPLNGIYYLKVKQGGKLAIKEIIKED</sequence>
<dbReference type="RefSeq" id="WP_245130361.1">
    <property type="nucleotide sequence ID" value="NZ_JALJEJ010000005.1"/>
</dbReference>
<evidence type="ECO:0000313" key="1">
    <source>
        <dbReference type="EMBL" id="MCJ8210522.1"/>
    </source>
</evidence>
<accession>A0A9X1X3F8</accession>
<dbReference type="NCBIfam" id="TIGR04183">
    <property type="entry name" value="Por_Secre_tail"/>
    <property type="match status" value="1"/>
</dbReference>
<evidence type="ECO:0000313" key="2">
    <source>
        <dbReference type="Proteomes" id="UP001139450"/>
    </source>
</evidence>
<gene>
    <name evidence="1" type="ORF">MUY27_12460</name>
</gene>
<keyword evidence="2" id="KW-1185">Reference proteome</keyword>
<reference evidence="1" key="1">
    <citation type="submission" date="2022-04" db="EMBL/GenBank/DDBJ databases">
        <title>Mucilaginibacter sp. RS28 isolated from freshwater.</title>
        <authorList>
            <person name="Ko S.-R."/>
        </authorList>
    </citation>
    <scope>NUCLEOTIDE SEQUENCE</scope>
    <source>
        <strain evidence="1">RS28</strain>
    </source>
</reference>
<proteinExistence type="predicted"/>
<name>A0A9X1X3F8_9SPHI</name>
<organism evidence="1 2">
    <name type="scientific">Mucilaginibacter straminoryzae</name>
    <dbReference type="NCBI Taxonomy" id="2932774"/>
    <lineage>
        <taxon>Bacteria</taxon>
        <taxon>Pseudomonadati</taxon>
        <taxon>Bacteroidota</taxon>
        <taxon>Sphingobacteriia</taxon>
        <taxon>Sphingobacteriales</taxon>
        <taxon>Sphingobacteriaceae</taxon>
        <taxon>Mucilaginibacter</taxon>
    </lineage>
</organism>
<dbReference type="Proteomes" id="UP001139450">
    <property type="component" value="Unassembled WGS sequence"/>
</dbReference>
<dbReference type="AlphaFoldDB" id="A0A9X1X3F8"/>
<dbReference type="InterPro" id="IPR026444">
    <property type="entry name" value="Secre_tail"/>
</dbReference>
<comment type="caution">
    <text evidence="1">The sequence shown here is derived from an EMBL/GenBank/DDBJ whole genome shotgun (WGS) entry which is preliminary data.</text>
</comment>
<protein>
    <submittedName>
        <fullName evidence="1">T9SS type A sorting domain-containing protein</fullName>
    </submittedName>
</protein>